<evidence type="ECO:0000313" key="1">
    <source>
        <dbReference type="EMBL" id="KAL0437697.1"/>
    </source>
</evidence>
<sequence length="236" mass="27078">MVKPKPTHNPLGDIKTQKRWSIAEEALFDKLCIEGNLKDEAYFVAYLVCWLCTFVLSGKDINSIRPSTFKMASMMASGRRVNLVIPVLASIYKASYFKPHYPVLQGLRGPKMRRFSGDGGAKYYDPREACKQIHKTEFVSWACNMIMKNMPFKFVDNGDGEKLEHNYFVAIRSSYLTLRQGDKFIIELYSPYRFGSQFAYFQGVPGILKYDTRAASLEEGLYYWRLCILSKSSSKA</sequence>
<dbReference type="EMBL" id="JACGWJ010000002">
    <property type="protein sequence ID" value="KAL0437697.1"/>
    <property type="molecule type" value="Genomic_DNA"/>
</dbReference>
<gene>
    <name evidence="1" type="ORF">Sradi_0477600</name>
</gene>
<dbReference type="PANTHER" id="PTHR36607:SF23">
    <property type="entry name" value="AMINOTRANSFERASE-LIKE PLANT MOBILE DOMAIN-CONTAINING PROTEIN"/>
    <property type="match status" value="1"/>
</dbReference>
<accession>A0AAW2W763</accession>
<dbReference type="PANTHER" id="PTHR36607">
    <property type="entry name" value="1,2-DIHYDROXY-3-KETO-5-METHYLTHIOPENTENE DIOXYGENASE 4"/>
    <property type="match status" value="1"/>
</dbReference>
<evidence type="ECO:0008006" key="2">
    <source>
        <dbReference type="Google" id="ProtNLM"/>
    </source>
</evidence>
<proteinExistence type="predicted"/>
<reference evidence="1" key="1">
    <citation type="submission" date="2020-06" db="EMBL/GenBank/DDBJ databases">
        <authorList>
            <person name="Li T."/>
            <person name="Hu X."/>
            <person name="Zhang T."/>
            <person name="Song X."/>
            <person name="Zhang H."/>
            <person name="Dai N."/>
            <person name="Sheng W."/>
            <person name="Hou X."/>
            <person name="Wei L."/>
        </authorList>
    </citation>
    <scope>NUCLEOTIDE SEQUENCE</scope>
    <source>
        <strain evidence="1">G02</strain>
        <tissue evidence="1">Leaf</tissue>
    </source>
</reference>
<protein>
    <recommendedName>
        <fullName evidence="2">Aminotransferase-like plant mobile domain-containing protein</fullName>
    </recommendedName>
</protein>
<dbReference type="AlphaFoldDB" id="A0AAW2W763"/>
<reference evidence="1" key="2">
    <citation type="journal article" date="2024" name="Plant">
        <title>Genomic evolution and insights into agronomic trait innovations of Sesamum species.</title>
        <authorList>
            <person name="Miao H."/>
            <person name="Wang L."/>
            <person name="Qu L."/>
            <person name="Liu H."/>
            <person name="Sun Y."/>
            <person name="Le M."/>
            <person name="Wang Q."/>
            <person name="Wei S."/>
            <person name="Zheng Y."/>
            <person name="Lin W."/>
            <person name="Duan Y."/>
            <person name="Cao H."/>
            <person name="Xiong S."/>
            <person name="Wang X."/>
            <person name="Wei L."/>
            <person name="Li C."/>
            <person name="Ma Q."/>
            <person name="Ju M."/>
            <person name="Zhao R."/>
            <person name="Li G."/>
            <person name="Mu C."/>
            <person name="Tian Q."/>
            <person name="Mei H."/>
            <person name="Zhang T."/>
            <person name="Gao T."/>
            <person name="Zhang H."/>
        </authorList>
    </citation>
    <scope>NUCLEOTIDE SEQUENCE</scope>
    <source>
        <strain evidence="1">G02</strain>
    </source>
</reference>
<comment type="caution">
    <text evidence="1">The sequence shown here is derived from an EMBL/GenBank/DDBJ whole genome shotgun (WGS) entry which is preliminary data.</text>
</comment>
<name>A0AAW2W763_SESRA</name>
<organism evidence="1">
    <name type="scientific">Sesamum radiatum</name>
    <name type="common">Black benniseed</name>
    <dbReference type="NCBI Taxonomy" id="300843"/>
    <lineage>
        <taxon>Eukaryota</taxon>
        <taxon>Viridiplantae</taxon>
        <taxon>Streptophyta</taxon>
        <taxon>Embryophyta</taxon>
        <taxon>Tracheophyta</taxon>
        <taxon>Spermatophyta</taxon>
        <taxon>Magnoliopsida</taxon>
        <taxon>eudicotyledons</taxon>
        <taxon>Gunneridae</taxon>
        <taxon>Pentapetalae</taxon>
        <taxon>asterids</taxon>
        <taxon>lamiids</taxon>
        <taxon>Lamiales</taxon>
        <taxon>Pedaliaceae</taxon>
        <taxon>Sesamum</taxon>
    </lineage>
</organism>